<dbReference type="Proteomes" id="UP000027583">
    <property type="component" value="Unassembled WGS sequence"/>
</dbReference>
<keyword evidence="4" id="KW-0418">Kinase</keyword>
<evidence type="ECO:0000259" key="3">
    <source>
        <dbReference type="PROSITE" id="PS50110"/>
    </source>
</evidence>
<feature type="domain" description="Response regulatory" evidence="3">
    <location>
        <begin position="20"/>
        <end position="133"/>
    </location>
</feature>
<dbReference type="RefSeq" id="WP_023978372.1">
    <property type="nucleotide sequence ID" value="NZ_CBLX010000003.1"/>
</dbReference>
<reference evidence="4 5" key="2">
    <citation type="journal article" date="2014" name="PLoS ONE">
        <title>Evolution of mitochondria reconstructed from the energy metabolism of living bacteria.</title>
        <authorList>
            <person name="Degli Esposti M."/>
            <person name="Chouaia B."/>
            <person name="Comandatore F."/>
            <person name="Crotti E."/>
            <person name="Sassera D."/>
            <person name="Lievens P.M."/>
            <person name="Daffonchio D."/>
            <person name="Bandi C."/>
        </authorList>
    </citation>
    <scope>NUCLEOTIDE SEQUENCE [LARGE SCALE GENOMIC DNA]</scope>
    <source>
        <strain evidence="4 5">SF2.1</strain>
    </source>
</reference>
<feature type="modified residue" description="4-aspartylphosphate" evidence="2">
    <location>
        <position position="70"/>
    </location>
</feature>
<dbReference type="InterPro" id="IPR001789">
    <property type="entry name" value="Sig_transdc_resp-reg_receiver"/>
</dbReference>
<reference evidence="4 5" key="1">
    <citation type="journal article" date="2014" name="Genome Biol. Evol.">
        <title>Acetic acid bacteria genomes reveal functional traits for adaptation to life in insect guts.</title>
        <authorList>
            <person name="Chouaia B."/>
            <person name="Gaiarsa S."/>
            <person name="Crotti E."/>
            <person name="Comandatore F."/>
            <person name="Degli Esposti M."/>
            <person name="Ricci I."/>
            <person name="Alma A."/>
            <person name="Favia G."/>
            <person name="Bandi C."/>
            <person name="Daffonchio D."/>
        </authorList>
    </citation>
    <scope>NUCLEOTIDE SEQUENCE [LARGE SCALE GENOMIC DNA]</scope>
    <source>
        <strain evidence="4 5">SF2.1</strain>
    </source>
</reference>
<dbReference type="GO" id="GO:0016301">
    <property type="term" value="F:kinase activity"/>
    <property type="evidence" value="ECO:0007669"/>
    <property type="project" value="UniProtKB-KW"/>
</dbReference>
<dbReference type="GO" id="GO:0000160">
    <property type="term" value="P:phosphorelay signal transduction system"/>
    <property type="evidence" value="ECO:0007669"/>
    <property type="project" value="InterPro"/>
</dbReference>
<dbReference type="eggNOG" id="COG0784">
    <property type="taxonomic scope" value="Bacteria"/>
</dbReference>
<comment type="caution">
    <text evidence="4">The sequence shown here is derived from an EMBL/GenBank/DDBJ whole genome shotgun (WGS) entry which is preliminary data.</text>
</comment>
<dbReference type="PANTHER" id="PTHR44591:SF3">
    <property type="entry name" value="RESPONSE REGULATORY DOMAIN-CONTAINING PROTEIN"/>
    <property type="match status" value="1"/>
</dbReference>
<evidence type="ECO:0000313" key="5">
    <source>
        <dbReference type="Proteomes" id="UP000027583"/>
    </source>
</evidence>
<keyword evidence="1 2" id="KW-0597">Phosphoprotein</keyword>
<dbReference type="SUPFAM" id="SSF52172">
    <property type="entry name" value="CheY-like"/>
    <property type="match status" value="1"/>
</dbReference>
<gene>
    <name evidence="4" type="ORF">ASAP_0151</name>
</gene>
<name>A0A060QG40_9PROT</name>
<dbReference type="SMART" id="SM00448">
    <property type="entry name" value="REC"/>
    <property type="match status" value="1"/>
</dbReference>
<dbReference type="AlphaFoldDB" id="A0A060QG40"/>
<dbReference type="GeneID" id="78226750"/>
<dbReference type="PANTHER" id="PTHR44591">
    <property type="entry name" value="STRESS RESPONSE REGULATOR PROTEIN 1"/>
    <property type="match status" value="1"/>
</dbReference>
<keyword evidence="4" id="KW-0808">Transferase</keyword>
<dbReference type="Pfam" id="PF00072">
    <property type="entry name" value="Response_reg"/>
    <property type="match status" value="1"/>
</dbReference>
<sequence>MFASSSLKSVNALQGGAAPTVLVVEDQVLLRLYVSEMIEQAGYNVISAEDADEALAVLCKNPQIRAVFSDFEMPSTMTGLDLGHHLSRTRPDVAFVLTSGRRAPDSFSLPPRSLFVSKPFLESDVCAALAQLVH</sequence>
<evidence type="ECO:0000256" key="2">
    <source>
        <dbReference type="PROSITE-ProRule" id="PRU00169"/>
    </source>
</evidence>
<evidence type="ECO:0000256" key="1">
    <source>
        <dbReference type="ARBA" id="ARBA00022553"/>
    </source>
</evidence>
<dbReference type="Gene3D" id="3.40.50.2300">
    <property type="match status" value="1"/>
</dbReference>
<dbReference type="InterPro" id="IPR011006">
    <property type="entry name" value="CheY-like_superfamily"/>
</dbReference>
<dbReference type="InterPro" id="IPR050595">
    <property type="entry name" value="Bact_response_regulator"/>
</dbReference>
<accession>A0A060QG40</accession>
<protein>
    <submittedName>
        <fullName evidence="4">Sensory transduction protein kinase</fullName>
        <ecNumber evidence="4">2.7.3.-</ecNumber>
    </submittedName>
</protein>
<evidence type="ECO:0000313" key="4">
    <source>
        <dbReference type="EMBL" id="CDG38196.1"/>
    </source>
</evidence>
<dbReference type="PROSITE" id="PS50110">
    <property type="entry name" value="RESPONSE_REGULATORY"/>
    <property type="match status" value="1"/>
</dbReference>
<dbReference type="EC" id="2.7.3.-" evidence="4"/>
<organism evidence="4 5">
    <name type="scientific">Asaia bogorensis</name>
    <dbReference type="NCBI Taxonomy" id="91915"/>
    <lineage>
        <taxon>Bacteria</taxon>
        <taxon>Pseudomonadati</taxon>
        <taxon>Pseudomonadota</taxon>
        <taxon>Alphaproteobacteria</taxon>
        <taxon>Acetobacterales</taxon>
        <taxon>Acetobacteraceae</taxon>
        <taxon>Asaia</taxon>
    </lineage>
</organism>
<dbReference type="EMBL" id="CBLX010000003">
    <property type="protein sequence ID" value="CDG38196.1"/>
    <property type="molecule type" value="Genomic_DNA"/>
</dbReference>
<proteinExistence type="predicted"/>